<keyword evidence="2" id="KW-0472">Membrane</keyword>
<dbReference type="EMBL" id="BAABHS010000020">
    <property type="protein sequence ID" value="GAA4978960.1"/>
    <property type="molecule type" value="Genomic_DNA"/>
</dbReference>
<gene>
    <name evidence="3" type="ORF">GCM10023205_54170</name>
</gene>
<feature type="region of interest" description="Disordered" evidence="1">
    <location>
        <begin position="21"/>
        <end position="40"/>
    </location>
</feature>
<evidence type="ECO:0000313" key="4">
    <source>
        <dbReference type="Proteomes" id="UP001500466"/>
    </source>
</evidence>
<evidence type="ECO:0000256" key="2">
    <source>
        <dbReference type="SAM" id="Phobius"/>
    </source>
</evidence>
<keyword evidence="4" id="KW-1185">Reference proteome</keyword>
<name>A0ABP9HUY2_9ACTN</name>
<sequence>MAGSMLDLSIRIYLAMPGKDPVPLPPPTATPDTKQPFSPSNNVGIDSSILNKLHDMLGWVQLGAWTVVMVGLIGCGAMMAGRRSRVRASRRWVAWAGSSAAPWSLAARRRSSTPSISLGLHGVAHGSVGGGRREAAVPRPKILSRHVGS</sequence>
<proteinExistence type="predicted"/>
<organism evidence="3 4">
    <name type="scientific">Yinghuangia aomiensis</name>
    <dbReference type="NCBI Taxonomy" id="676205"/>
    <lineage>
        <taxon>Bacteria</taxon>
        <taxon>Bacillati</taxon>
        <taxon>Actinomycetota</taxon>
        <taxon>Actinomycetes</taxon>
        <taxon>Kitasatosporales</taxon>
        <taxon>Streptomycetaceae</taxon>
        <taxon>Yinghuangia</taxon>
    </lineage>
</organism>
<evidence type="ECO:0000313" key="3">
    <source>
        <dbReference type="EMBL" id="GAA4978960.1"/>
    </source>
</evidence>
<keyword evidence="2" id="KW-1133">Transmembrane helix</keyword>
<evidence type="ECO:0000256" key="1">
    <source>
        <dbReference type="SAM" id="MobiDB-lite"/>
    </source>
</evidence>
<keyword evidence="2" id="KW-0812">Transmembrane</keyword>
<feature type="transmembrane region" description="Helical" evidence="2">
    <location>
        <begin position="62"/>
        <end position="81"/>
    </location>
</feature>
<comment type="caution">
    <text evidence="3">The sequence shown here is derived from an EMBL/GenBank/DDBJ whole genome shotgun (WGS) entry which is preliminary data.</text>
</comment>
<protein>
    <submittedName>
        <fullName evidence="3">Uncharacterized protein</fullName>
    </submittedName>
</protein>
<dbReference type="Proteomes" id="UP001500466">
    <property type="component" value="Unassembled WGS sequence"/>
</dbReference>
<accession>A0ABP9HUY2</accession>
<reference evidence="4" key="1">
    <citation type="journal article" date="2019" name="Int. J. Syst. Evol. Microbiol.">
        <title>The Global Catalogue of Microorganisms (GCM) 10K type strain sequencing project: providing services to taxonomists for standard genome sequencing and annotation.</title>
        <authorList>
            <consortium name="The Broad Institute Genomics Platform"/>
            <consortium name="The Broad Institute Genome Sequencing Center for Infectious Disease"/>
            <person name="Wu L."/>
            <person name="Ma J."/>
        </authorList>
    </citation>
    <scope>NUCLEOTIDE SEQUENCE [LARGE SCALE GENOMIC DNA]</scope>
    <source>
        <strain evidence="4">JCM 17986</strain>
    </source>
</reference>